<gene>
    <name evidence="5" type="ORF">ABEB36_009966</name>
</gene>
<comment type="similarity">
    <text evidence="2">Belongs to the TACO1 family.</text>
</comment>
<accession>A0ABD1EI27</accession>
<dbReference type="InterPro" id="IPR002876">
    <property type="entry name" value="Transcrip_reg_TACO1-like"/>
</dbReference>
<dbReference type="InterPro" id="IPR048300">
    <property type="entry name" value="TACO1_YebC-like_2nd/3rd_dom"/>
</dbReference>
<dbReference type="PANTHER" id="PTHR12532">
    <property type="entry name" value="TRANSLATIONAL ACTIVATOR OF CYTOCHROME C OXIDASE 1"/>
    <property type="match status" value="1"/>
</dbReference>
<keyword evidence="6" id="KW-1185">Reference proteome</keyword>
<dbReference type="AlphaFoldDB" id="A0ABD1EI27"/>
<dbReference type="InterPro" id="IPR029072">
    <property type="entry name" value="YebC-like"/>
</dbReference>
<dbReference type="InterPro" id="IPR026564">
    <property type="entry name" value="Transcrip_reg_TACO1-like_dom3"/>
</dbReference>
<dbReference type="PANTHER" id="PTHR12532:SF0">
    <property type="entry name" value="TRANSLATIONAL ACTIVATOR OF CYTOCHROME C OXIDASE 1"/>
    <property type="match status" value="1"/>
</dbReference>
<protein>
    <recommendedName>
        <fullName evidence="7">Translational activator of cytochrome c oxidase 1</fullName>
    </recommendedName>
</protein>
<feature type="domain" description="TACO1/YebC-like second and third" evidence="3">
    <location>
        <begin position="100"/>
        <end position="258"/>
    </location>
</feature>
<dbReference type="Gene3D" id="3.30.70.980">
    <property type="match status" value="2"/>
</dbReference>
<dbReference type="SUPFAM" id="SSF75625">
    <property type="entry name" value="YebC-like"/>
    <property type="match status" value="1"/>
</dbReference>
<evidence type="ECO:0000313" key="5">
    <source>
        <dbReference type="EMBL" id="KAL1494354.1"/>
    </source>
</evidence>
<comment type="subcellular location">
    <subcellularLocation>
        <location evidence="1">Mitochondrion</location>
    </subcellularLocation>
</comment>
<dbReference type="Proteomes" id="UP001566132">
    <property type="component" value="Unassembled WGS sequence"/>
</dbReference>
<organism evidence="5 6">
    <name type="scientific">Hypothenemus hampei</name>
    <name type="common">Coffee berry borer</name>
    <dbReference type="NCBI Taxonomy" id="57062"/>
    <lineage>
        <taxon>Eukaryota</taxon>
        <taxon>Metazoa</taxon>
        <taxon>Ecdysozoa</taxon>
        <taxon>Arthropoda</taxon>
        <taxon>Hexapoda</taxon>
        <taxon>Insecta</taxon>
        <taxon>Pterygota</taxon>
        <taxon>Neoptera</taxon>
        <taxon>Endopterygota</taxon>
        <taxon>Coleoptera</taxon>
        <taxon>Polyphaga</taxon>
        <taxon>Cucujiformia</taxon>
        <taxon>Curculionidae</taxon>
        <taxon>Scolytinae</taxon>
        <taxon>Hypothenemus</taxon>
    </lineage>
</organism>
<dbReference type="EMBL" id="JBDJPC010000007">
    <property type="protein sequence ID" value="KAL1494354.1"/>
    <property type="molecule type" value="Genomic_DNA"/>
</dbReference>
<evidence type="ECO:0008006" key="7">
    <source>
        <dbReference type="Google" id="ProtNLM"/>
    </source>
</evidence>
<dbReference type="FunFam" id="1.10.10.200:FF:000002">
    <property type="entry name" value="Probable transcriptional regulatory protein CLM62_37755"/>
    <property type="match status" value="1"/>
</dbReference>
<dbReference type="InterPro" id="IPR017856">
    <property type="entry name" value="Integrase-like_N"/>
</dbReference>
<dbReference type="Pfam" id="PF01709">
    <property type="entry name" value="Transcrip_reg"/>
    <property type="match status" value="1"/>
</dbReference>
<feature type="domain" description="TACO1/YebC-like N-terminal" evidence="4">
    <location>
        <begin position="20"/>
        <end position="89"/>
    </location>
</feature>
<dbReference type="InterPro" id="IPR049083">
    <property type="entry name" value="TACO1_YebC_N"/>
</dbReference>
<dbReference type="Pfam" id="PF20772">
    <property type="entry name" value="TACO1_YebC_N"/>
    <property type="match status" value="1"/>
</dbReference>
<name>A0ABD1EI27_HYPHA</name>
<evidence type="ECO:0000256" key="2">
    <source>
        <dbReference type="ARBA" id="ARBA00008724"/>
    </source>
</evidence>
<dbReference type="GO" id="GO:0005739">
    <property type="term" value="C:mitochondrion"/>
    <property type="evidence" value="ECO:0007669"/>
    <property type="project" value="UniProtKB-SubCell"/>
</dbReference>
<evidence type="ECO:0000259" key="3">
    <source>
        <dbReference type="Pfam" id="PF01709"/>
    </source>
</evidence>
<proteinExistence type="inferred from homology"/>
<evidence type="ECO:0000313" key="6">
    <source>
        <dbReference type="Proteomes" id="UP001566132"/>
    </source>
</evidence>
<evidence type="ECO:0000259" key="4">
    <source>
        <dbReference type="Pfam" id="PF20772"/>
    </source>
</evidence>
<sequence>MLRNFISNFNIIPKRFAGHSKWSNIRHIKAQQDGKRSILFTKLSRQIKVAVTEGGSVDPDKNLKLSQVIQQCKRFNMPTATWQNILKTCQTDKSNLKLYMLDIKGPGNCIVLCELLTSNLHHMKQTIAAQLKKTKSKYMDGAGVHSFNEKGLIQAENSSLSSKSQEEQLEIATEHAIETNSEEVIQIDDNVFQFTCNKDAFLQTQNLLEKAGYKILDAGIDYVPHQLQNLNETDFELYAKLMKKLEDLPEVVRLFDNVAES</sequence>
<evidence type="ECO:0000256" key="1">
    <source>
        <dbReference type="ARBA" id="ARBA00004173"/>
    </source>
</evidence>
<dbReference type="Gene3D" id="1.10.10.200">
    <property type="match status" value="1"/>
</dbReference>
<comment type="caution">
    <text evidence="5">The sequence shown here is derived from an EMBL/GenBank/DDBJ whole genome shotgun (WGS) entry which is preliminary data.</text>
</comment>
<reference evidence="5 6" key="1">
    <citation type="submission" date="2024-05" db="EMBL/GenBank/DDBJ databases">
        <title>Genetic variation in Jamaican populations of the coffee berry borer (Hypothenemus hampei).</title>
        <authorList>
            <person name="Errbii M."/>
            <person name="Myrie A."/>
        </authorList>
    </citation>
    <scope>NUCLEOTIDE SEQUENCE [LARGE SCALE GENOMIC DNA]</scope>
    <source>
        <strain evidence="5">JA-Hopewell-2020-01-JO</strain>
        <tissue evidence="5">Whole body</tissue>
    </source>
</reference>